<sequence length="204" mass="22369">MMGIISLKVLGDVGGKINSGTINDLISAIEYAEKNGAEICNLSINTNIHNKKLEKVIKHSRMLFVVSAGNHQPKGKNIDYSKSYPASCNFENVITVASMNYDGKFEATSNYGDKSVDIAAPGMYIYTTIPKNRCDYASGTSFATAMVSGVALNIYIKSERMSAGQCKRLICDSCRKISELKKKVKTGGMLDAGRVMECFEQRYE</sequence>
<comment type="similarity">
    <text evidence="1 2">Belongs to the peptidase S8 family.</text>
</comment>
<comment type="caution">
    <text evidence="2">Lacks conserved residue(s) required for the propagation of feature annotation.</text>
</comment>
<dbReference type="Gene3D" id="3.40.50.200">
    <property type="entry name" value="Peptidase S8/S53 domain"/>
    <property type="match status" value="1"/>
</dbReference>
<feature type="domain" description="Peptidase S8/S53" evidence="3">
    <location>
        <begin position="6"/>
        <end position="174"/>
    </location>
</feature>
<gene>
    <name evidence="4" type="ORF">EV211_12929</name>
</gene>
<name>A0A4V6PUW4_9FIRM</name>
<dbReference type="PANTHER" id="PTHR43399">
    <property type="entry name" value="SUBTILISIN-RELATED"/>
    <property type="match status" value="1"/>
</dbReference>
<dbReference type="InterPro" id="IPR051048">
    <property type="entry name" value="Peptidase_S8/S53_subtilisin"/>
</dbReference>
<evidence type="ECO:0000313" key="5">
    <source>
        <dbReference type="Proteomes" id="UP000295500"/>
    </source>
</evidence>
<keyword evidence="5" id="KW-1185">Reference proteome</keyword>
<evidence type="ECO:0000313" key="4">
    <source>
        <dbReference type="EMBL" id="TDP51851.1"/>
    </source>
</evidence>
<accession>A0A4V6PUW4</accession>
<dbReference type="RefSeq" id="WP_133528909.1">
    <property type="nucleotide sequence ID" value="NZ_SNXO01000029.1"/>
</dbReference>
<proteinExistence type="inferred from homology"/>
<protein>
    <submittedName>
        <fullName evidence="4">Subtilase family protein</fullName>
    </submittedName>
</protein>
<dbReference type="EMBL" id="SNXO01000029">
    <property type="protein sequence ID" value="TDP51851.1"/>
    <property type="molecule type" value="Genomic_DNA"/>
</dbReference>
<dbReference type="InterPro" id="IPR000209">
    <property type="entry name" value="Peptidase_S8/S53_dom"/>
</dbReference>
<evidence type="ECO:0000256" key="1">
    <source>
        <dbReference type="ARBA" id="ARBA00011073"/>
    </source>
</evidence>
<evidence type="ECO:0000259" key="3">
    <source>
        <dbReference type="Pfam" id="PF00082"/>
    </source>
</evidence>
<dbReference type="OrthoDB" id="9762689at2"/>
<dbReference type="AlphaFoldDB" id="A0A4V6PUW4"/>
<organism evidence="4 5">
    <name type="scientific">Aminicella lysinilytica</name>
    <dbReference type="NCBI Taxonomy" id="433323"/>
    <lineage>
        <taxon>Bacteria</taxon>
        <taxon>Bacillati</taxon>
        <taxon>Bacillota</taxon>
        <taxon>Clostridia</taxon>
        <taxon>Peptostreptococcales</taxon>
        <taxon>Anaerovoracaceae</taxon>
        <taxon>Aminicella</taxon>
    </lineage>
</organism>
<comment type="caution">
    <text evidence="4">The sequence shown here is derived from an EMBL/GenBank/DDBJ whole genome shotgun (WGS) entry which is preliminary data.</text>
</comment>
<dbReference type="Proteomes" id="UP000295500">
    <property type="component" value="Unassembled WGS sequence"/>
</dbReference>
<dbReference type="SUPFAM" id="SSF52743">
    <property type="entry name" value="Subtilisin-like"/>
    <property type="match status" value="1"/>
</dbReference>
<dbReference type="InterPro" id="IPR036852">
    <property type="entry name" value="Peptidase_S8/S53_dom_sf"/>
</dbReference>
<evidence type="ECO:0000256" key="2">
    <source>
        <dbReference type="PROSITE-ProRule" id="PRU01240"/>
    </source>
</evidence>
<dbReference type="PANTHER" id="PTHR43399:SF4">
    <property type="entry name" value="CELL WALL-ASSOCIATED PROTEASE"/>
    <property type="match status" value="1"/>
</dbReference>
<dbReference type="GO" id="GO:0006508">
    <property type="term" value="P:proteolysis"/>
    <property type="evidence" value="ECO:0007669"/>
    <property type="project" value="InterPro"/>
</dbReference>
<dbReference type="GO" id="GO:0004252">
    <property type="term" value="F:serine-type endopeptidase activity"/>
    <property type="evidence" value="ECO:0007669"/>
    <property type="project" value="InterPro"/>
</dbReference>
<dbReference type="PROSITE" id="PS51892">
    <property type="entry name" value="SUBTILASE"/>
    <property type="match status" value="1"/>
</dbReference>
<dbReference type="Pfam" id="PF00082">
    <property type="entry name" value="Peptidase_S8"/>
    <property type="match status" value="1"/>
</dbReference>
<reference evidence="4 5" key="1">
    <citation type="submission" date="2019-03" db="EMBL/GenBank/DDBJ databases">
        <title>Genomic Encyclopedia of Type Strains, Phase IV (KMG-IV): sequencing the most valuable type-strain genomes for metagenomic binning, comparative biology and taxonomic classification.</title>
        <authorList>
            <person name="Goeker M."/>
        </authorList>
    </citation>
    <scope>NUCLEOTIDE SEQUENCE [LARGE SCALE GENOMIC DNA]</scope>
    <source>
        <strain evidence="4 5">DSM 28287</strain>
    </source>
</reference>